<proteinExistence type="predicted"/>
<accession>A0AAW1P2P4</accession>
<reference evidence="2 3" key="1">
    <citation type="journal article" date="2024" name="Nat. Commun.">
        <title>Phylogenomics reveals the evolutionary origins of lichenization in chlorophyte algae.</title>
        <authorList>
            <person name="Puginier C."/>
            <person name="Libourel C."/>
            <person name="Otte J."/>
            <person name="Skaloud P."/>
            <person name="Haon M."/>
            <person name="Grisel S."/>
            <person name="Petersen M."/>
            <person name="Berrin J.G."/>
            <person name="Delaux P.M."/>
            <person name="Dal Grande F."/>
            <person name="Keller J."/>
        </authorList>
    </citation>
    <scope>NUCLEOTIDE SEQUENCE [LARGE SCALE GENOMIC DNA]</scope>
    <source>
        <strain evidence="2 3">SAG 2043</strain>
    </source>
</reference>
<dbReference type="EMBL" id="JALJOR010000022">
    <property type="protein sequence ID" value="KAK9803257.1"/>
    <property type="molecule type" value="Genomic_DNA"/>
</dbReference>
<feature type="region of interest" description="Disordered" evidence="1">
    <location>
        <begin position="50"/>
        <end position="108"/>
    </location>
</feature>
<dbReference type="Proteomes" id="UP001489004">
    <property type="component" value="Unassembled WGS sequence"/>
</dbReference>
<feature type="compositionally biased region" description="Polar residues" evidence="1">
    <location>
        <begin position="98"/>
        <end position="108"/>
    </location>
</feature>
<evidence type="ECO:0000313" key="2">
    <source>
        <dbReference type="EMBL" id="KAK9803257.1"/>
    </source>
</evidence>
<name>A0AAW1P2P4_9CHLO</name>
<evidence type="ECO:0000256" key="1">
    <source>
        <dbReference type="SAM" id="MobiDB-lite"/>
    </source>
</evidence>
<sequence>MFGLISPLCSQFDVNTFPFNFVSQAVPNSISRLPTARGVLSPGTSGAFAGAGGFPTLPSPGTSGAFAGARADNFPTTPTLTPLPSPPPPSPPPPTPNPRQFSSKRINF</sequence>
<comment type="caution">
    <text evidence="2">The sequence shown here is derived from an EMBL/GenBank/DDBJ whole genome shotgun (WGS) entry which is preliminary data.</text>
</comment>
<keyword evidence="3" id="KW-1185">Reference proteome</keyword>
<evidence type="ECO:0000313" key="3">
    <source>
        <dbReference type="Proteomes" id="UP001489004"/>
    </source>
</evidence>
<feature type="compositionally biased region" description="Pro residues" evidence="1">
    <location>
        <begin position="81"/>
        <end position="97"/>
    </location>
</feature>
<organism evidence="2 3">
    <name type="scientific">[Myrmecia] bisecta</name>
    <dbReference type="NCBI Taxonomy" id="41462"/>
    <lineage>
        <taxon>Eukaryota</taxon>
        <taxon>Viridiplantae</taxon>
        <taxon>Chlorophyta</taxon>
        <taxon>core chlorophytes</taxon>
        <taxon>Trebouxiophyceae</taxon>
        <taxon>Trebouxiales</taxon>
        <taxon>Trebouxiaceae</taxon>
        <taxon>Myrmecia</taxon>
    </lineage>
</organism>
<gene>
    <name evidence="2" type="ORF">WJX72_000519</name>
</gene>
<protein>
    <submittedName>
        <fullName evidence="2">Uncharacterized protein</fullName>
    </submittedName>
</protein>
<dbReference type="AlphaFoldDB" id="A0AAW1P2P4"/>